<comment type="caution">
    <text evidence="1">The sequence shown here is derived from an EMBL/GenBank/DDBJ whole genome shotgun (WGS) entry which is preliminary data.</text>
</comment>
<dbReference type="EMBL" id="JACXVP010000006">
    <property type="protein sequence ID" value="KAG5600540.1"/>
    <property type="molecule type" value="Genomic_DNA"/>
</dbReference>
<accession>A0A9J5YN37</accession>
<reference evidence="1 2" key="1">
    <citation type="submission" date="2020-09" db="EMBL/GenBank/DDBJ databases">
        <title>De no assembly of potato wild relative species, Solanum commersonii.</title>
        <authorList>
            <person name="Cho K."/>
        </authorList>
    </citation>
    <scope>NUCLEOTIDE SEQUENCE [LARGE SCALE GENOMIC DNA]</scope>
    <source>
        <strain evidence="1">LZ3.2</strain>
        <tissue evidence="1">Leaf</tissue>
    </source>
</reference>
<evidence type="ECO:0000313" key="1">
    <source>
        <dbReference type="EMBL" id="KAG5600540.1"/>
    </source>
</evidence>
<evidence type="ECO:0000313" key="2">
    <source>
        <dbReference type="Proteomes" id="UP000824120"/>
    </source>
</evidence>
<proteinExistence type="predicted"/>
<organism evidence="1 2">
    <name type="scientific">Solanum commersonii</name>
    <name type="common">Commerson's wild potato</name>
    <name type="synonym">Commerson's nightshade</name>
    <dbReference type="NCBI Taxonomy" id="4109"/>
    <lineage>
        <taxon>Eukaryota</taxon>
        <taxon>Viridiplantae</taxon>
        <taxon>Streptophyta</taxon>
        <taxon>Embryophyta</taxon>
        <taxon>Tracheophyta</taxon>
        <taxon>Spermatophyta</taxon>
        <taxon>Magnoliopsida</taxon>
        <taxon>eudicotyledons</taxon>
        <taxon>Gunneridae</taxon>
        <taxon>Pentapetalae</taxon>
        <taxon>asterids</taxon>
        <taxon>lamiids</taxon>
        <taxon>Solanales</taxon>
        <taxon>Solanaceae</taxon>
        <taxon>Solanoideae</taxon>
        <taxon>Solaneae</taxon>
        <taxon>Solanum</taxon>
    </lineage>
</organism>
<sequence>MGVIEIHKPNIGSNSNNMTVFESSNLEDKVSNLELEHRIESSNLKNLDESVSINKLASDLLGDYCWFCSCQVDVVYCSYVRTSFLESFEMWCSR</sequence>
<dbReference type="AlphaFoldDB" id="A0A9J5YN37"/>
<name>A0A9J5YN37_SOLCO</name>
<gene>
    <name evidence="1" type="ORF">H5410_031910</name>
</gene>
<keyword evidence="2" id="KW-1185">Reference proteome</keyword>
<protein>
    <submittedName>
        <fullName evidence="1">Uncharacterized protein</fullName>
    </submittedName>
</protein>
<dbReference type="Proteomes" id="UP000824120">
    <property type="component" value="Chromosome 6"/>
</dbReference>